<dbReference type="PROSITE" id="PS50885">
    <property type="entry name" value="HAMP"/>
    <property type="match status" value="1"/>
</dbReference>
<dbReference type="Gene3D" id="1.10.287.950">
    <property type="entry name" value="Methyl-accepting chemotaxis protein"/>
    <property type="match status" value="1"/>
</dbReference>
<evidence type="ECO:0000256" key="5">
    <source>
        <dbReference type="SAM" id="SignalP"/>
    </source>
</evidence>
<dbReference type="SMART" id="SM00304">
    <property type="entry name" value="HAMP"/>
    <property type="match status" value="1"/>
</dbReference>
<dbReference type="SMART" id="SM00283">
    <property type="entry name" value="MA"/>
    <property type="match status" value="1"/>
</dbReference>
<feature type="transmembrane region" description="Helical" evidence="4">
    <location>
        <begin position="273"/>
        <end position="295"/>
    </location>
</feature>
<evidence type="ECO:0000313" key="9">
    <source>
        <dbReference type="Proteomes" id="UP000232688"/>
    </source>
</evidence>
<evidence type="ECO:0000259" key="6">
    <source>
        <dbReference type="PROSITE" id="PS50111"/>
    </source>
</evidence>
<feature type="non-terminal residue" evidence="8">
    <location>
        <position position="590"/>
    </location>
</feature>
<dbReference type="EMBL" id="LLXH01004463">
    <property type="protein sequence ID" value="PKC53252.1"/>
    <property type="molecule type" value="Genomic_DNA"/>
</dbReference>
<dbReference type="PROSITE" id="PS50111">
    <property type="entry name" value="CHEMOTAXIS_TRANSDUC_2"/>
    <property type="match status" value="1"/>
</dbReference>
<dbReference type="Proteomes" id="UP000232688">
    <property type="component" value="Unassembled WGS sequence"/>
</dbReference>
<dbReference type="CDD" id="cd06225">
    <property type="entry name" value="HAMP"/>
    <property type="match status" value="1"/>
</dbReference>
<sequence length="590" mass="64607">MALKSLKSRLISIFLLLSIVPLVAATVIILSRTNNEYSELLEDQQEEMIYTVQTELENVSEELSIITELYAQDETIASALESGDREQLTQEVEAIYPRLQKEHQFSVFELGDTSGNVVLRGHNPEKFGDNKSDISAIQTALNGQSTRGFEFGSSGLSVRAFSPIIVDNQVIGTLQTGLDSQFIHDLSEMLSDVTISLYDTEGMVVQSSDPSKVNTALEPNHLSTVQNGEHASYKNDSFLETILPIYDPTGTQVIASVGIQQDISFFIQSQQEITFITFMIIIITAVAVIIVSYLVSRRISTPIKEVSNFMDELAQGNLQQTLQESNRKDEIGRLINATKVMKDNLFHAISSVANAATSIKDKGDLLNETSTEIQVGSEQINSTMQELAAGIESEAQNISDLASNIGSFTESIQETNQKGEEIQKASLGVLKLTNTGTTLMQSSNEQMNKIDAIMQEAVGKMEKLEIQTKEISKLVEIIQQIADQTNLLALNAAIEAARAGEHGKGFSVVADEVRKLAEQVSKSVSDIANIVVGIQQESHDVEASLKSGYSEVQQGTIQINSTNDTFIQIKSSVSEMVDNIHEIISQLSEN</sequence>
<feature type="chain" id="PRO_5014800016" evidence="5">
    <location>
        <begin position="26"/>
        <end position="590"/>
    </location>
</feature>
<dbReference type="InterPro" id="IPR003660">
    <property type="entry name" value="HAMP_dom"/>
</dbReference>
<evidence type="ECO:0000256" key="3">
    <source>
        <dbReference type="PROSITE-ProRule" id="PRU00284"/>
    </source>
</evidence>
<evidence type="ECO:0000259" key="7">
    <source>
        <dbReference type="PROSITE" id="PS50885"/>
    </source>
</evidence>
<evidence type="ECO:0000313" key="8">
    <source>
        <dbReference type="EMBL" id="PKC53252.1"/>
    </source>
</evidence>
<protein>
    <submittedName>
        <fullName evidence="8">MCPsignal-domain-containing protein</fullName>
    </submittedName>
</protein>
<keyword evidence="1 3" id="KW-0807">Transducer</keyword>
<reference evidence="8 9" key="2">
    <citation type="submission" date="2017-10" db="EMBL/GenBank/DDBJ databases">
        <title>Genome analyses suggest a sexual origin of heterokaryosis in a supposedly ancient asexual fungus.</title>
        <authorList>
            <person name="Corradi N."/>
            <person name="Sedzielewska K."/>
            <person name="Noel J."/>
            <person name="Charron P."/>
            <person name="Farinelli L."/>
            <person name="Marton T."/>
            <person name="Kruger M."/>
            <person name="Pelin A."/>
            <person name="Brachmann A."/>
            <person name="Corradi N."/>
        </authorList>
    </citation>
    <scope>NUCLEOTIDE SEQUENCE [LARGE SCALE GENOMIC DNA]</scope>
    <source>
        <strain evidence="8 9">A1</strain>
    </source>
</reference>
<keyword evidence="5" id="KW-0732">Signal</keyword>
<dbReference type="GO" id="GO:0007165">
    <property type="term" value="P:signal transduction"/>
    <property type="evidence" value="ECO:0007669"/>
    <property type="project" value="UniProtKB-KW"/>
</dbReference>
<dbReference type="Gene3D" id="3.30.450.20">
    <property type="entry name" value="PAS domain"/>
    <property type="match status" value="1"/>
</dbReference>
<dbReference type="SUPFAM" id="SSF103190">
    <property type="entry name" value="Sensory domain-like"/>
    <property type="match status" value="1"/>
</dbReference>
<dbReference type="PANTHER" id="PTHR32089">
    <property type="entry name" value="METHYL-ACCEPTING CHEMOTAXIS PROTEIN MCPB"/>
    <property type="match status" value="1"/>
</dbReference>
<keyword evidence="4" id="KW-0472">Membrane</keyword>
<dbReference type="CDD" id="cd11386">
    <property type="entry name" value="MCP_signal"/>
    <property type="match status" value="1"/>
</dbReference>
<reference evidence="8 9" key="1">
    <citation type="submission" date="2017-10" db="EMBL/GenBank/DDBJ databases">
        <title>Extensive intraspecific genome diversity in a model arbuscular mycorrhizal fungus.</title>
        <authorList>
            <person name="Chen E.C.H."/>
            <person name="Morin E."/>
            <person name="Baudet D."/>
            <person name="Noel J."/>
            <person name="Ndikumana S."/>
            <person name="Charron P."/>
            <person name="St-Onge C."/>
            <person name="Giorgi J."/>
            <person name="Grigoriev I.V."/>
            <person name="Roux C."/>
            <person name="Martin F.M."/>
            <person name="Corradi N."/>
        </authorList>
    </citation>
    <scope>NUCLEOTIDE SEQUENCE [LARGE SCALE GENOMIC DNA]</scope>
    <source>
        <strain evidence="8 9">A1</strain>
    </source>
</reference>
<gene>
    <name evidence="8" type="ORF">RhiirA1_479686</name>
</gene>
<evidence type="ECO:0000256" key="2">
    <source>
        <dbReference type="ARBA" id="ARBA00029447"/>
    </source>
</evidence>
<dbReference type="VEuPathDB" id="FungiDB:RhiirA1_479686"/>
<dbReference type="InterPro" id="IPR004089">
    <property type="entry name" value="MCPsignal_dom"/>
</dbReference>
<evidence type="ECO:0000256" key="4">
    <source>
        <dbReference type="SAM" id="Phobius"/>
    </source>
</evidence>
<dbReference type="Pfam" id="PF00672">
    <property type="entry name" value="HAMP"/>
    <property type="match status" value="1"/>
</dbReference>
<dbReference type="GO" id="GO:0016020">
    <property type="term" value="C:membrane"/>
    <property type="evidence" value="ECO:0007669"/>
    <property type="project" value="InterPro"/>
</dbReference>
<comment type="similarity">
    <text evidence="2">Belongs to the methyl-accepting chemotaxis (MCP) protein family.</text>
</comment>
<dbReference type="SUPFAM" id="SSF58104">
    <property type="entry name" value="Methyl-accepting chemotaxis protein (MCP) signaling domain"/>
    <property type="match status" value="1"/>
</dbReference>
<feature type="domain" description="Methyl-accepting transducer" evidence="6">
    <location>
        <begin position="369"/>
        <end position="590"/>
    </location>
</feature>
<proteinExistence type="inferred from homology"/>
<dbReference type="Gene3D" id="6.10.340.10">
    <property type="match status" value="1"/>
</dbReference>
<keyword evidence="4" id="KW-1133">Transmembrane helix</keyword>
<dbReference type="PANTHER" id="PTHR32089:SF112">
    <property type="entry name" value="LYSOZYME-LIKE PROTEIN-RELATED"/>
    <property type="match status" value="1"/>
</dbReference>
<keyword evidence="4" id="KW-0812">Transmembrane</keyword>
<feature type="domain" description="HAMP" evidence="7">
    <location>
        <begin position="297"/>
        <end position="350"/>
    </location>
</feature>
<dbReference type="Pfam" id="PF14827">
    <property type="entry name" value="dCache_3"/>
    <property type="match status" value="1"/>
</dbReference>
<dbReference type="InterPro" id="IPR029150">
    <property type="entry name" value="dCache_3"/>
</dbReference>
<accession>A0A2N0QQC9</accession>
<name>A0A2N0QQC9_9GLOM</name>
<dbReference type="AlphaFoldDB" id="A0A2N0QQC9"/>
<feature type="signal peptide" evidence="5">
    <location>
        <begin position="1"/>
        <end position="25"/>
    </location>
</feature>
<organism evidence="8 9">
    <name type="scientific">Rhizophagus irregularis</name>
    <dbReference type="NCBI Taxonomy" id="588596"/>
    <lineage>
        <taxon>Eukaryota</taxon>
        <taxon>Fungi</taxon>
        <taxon>Fungi incertae sedis</taxon>
        <taxon>Mucoromycota</taxon>
        <taxon>Glomeromycotina</taxon>
        <taxon>Glomeromycetes</taxon>
        <taxon>Glomerales</taxon>
        <taxon>Glomeraceae</taxon>
        <taxon>Rhizophagus</taxon>
    </lineage>
</organism>
<dbReference type="InterPro" id="IPR029151">
    <property type="entry name" value="Sensor-like_sf"/>
</dbReference>
<comment type="caution">
    <text evidence="8">The sequence shown here is derived from an EMBL/GenBank/DDBJ whole genome shotgun (WGS) entry which is preliminary data.</text>
</comment>
<dbReference type="Pfam" id="PF00015">
    <property type="entry name" value="MCPsignal"/>
    <property type="match status" value="1"/>
</dbReference>
<evidence type="ECO:0000256" key="1">
    <source>
        <dbReference type="ARBA" id="ARBA00023224"/>
    </source>
</evidence>